<proteinExistence type="predicted"/>
<accession>A0A8J2T873</accession>
<name>A0A8J2T873_ZYGB2</name>
<feature type="region of interest" description="Disordered" evidence="1">
    <location>
        <begin position="257"/>
        <end position="279"/>
    </location>
</feature>
<dbReference type="InterPro" id="IPR018847">
    <property type="entry name" value="Monopolin_cplx_su_Mam1"/>
</dbReference>
<sequence length="301" mass="34626">MGTQPLGTKSPNIVSPPVNQRASKLKRKWSSQNPQNLQISNEDECSRDNLRLHGVSTAESPPESDLSKKFEHYAANMPINEGIFGHKQYQTNMLPLTECNLNLLQNKMVELENKLFRCNLPLLHSDNKCYLNSIRLWLLFEMEMLCDNSRNLRDACYRENVYEAVCPQWKIKSCLVQELPHGFEPFPLEQLSIPDIQVVCNHQNVEGTLVEEKDLVEQHKKIPPTLLSCRKKKIFDERPINTDTVVITKSEIPNRNTFANSSIEDENDQGATLRKKKHKKEPQICTLERKLALLNGSSEYI</sequence>
<dbReference type="OrthoDB" id="4060812at2759"/>
<keyword evidence="3" id="KW-1185">Reference proteome</keyword>
<dbReference type="EMBL" id="HG316461">
    <property type="protein sequence ID" value="CDF90774.1"/>
    <property type="molecule type" value="Genomic_DNA"/>
</dbReference>
<organism evidence="2 3">
    <name type="scientific">Zygosaccharomyces bailii (strain CLIB 213 / ATCC 58445 / CBS 680 / BCRC 21525 / NBRC 1098 / NCYC 1416 / NRRL Y-2227)</name>
    <dbReference type="NCBI Taxonomy" id="1333698"/>
    <lineage>
        <taxon>Eukaryota</taxon>
        <taxon>Fungi</taxon>
        <taxon>Dikarya</taxon>
        <taxon>Ascomycota</taxon>
        <taxon>Saccharomycotina</taxon>
        <taxon>Saccharomycetes</taxon>
        <taxon>Saccharomycetales</taxon>
        <taxon>Saccharomycetaceae</taxon>
        <taxon>Zygosaccharomyces</taxon>
    </lineage>
</organism>
<feature type="compositionally biased region" description="Polar residues" evidence="1">
    <location>
        <begin position="1"/>
        <end position="22"/>
    </location>
</feature>
<dbReference type="AlphaFoldDB" id="A0A8J2T873"/>
<reference evidence="3" key="1">
    <citation type="journal article" date="2013" name="Genome Announc.">
        <title>Genome sequence of the food spoilage yeast Zygosaccharomyces bailii CLIB 213(T).</title>
        <authorList>
            <person name="Galeote V."/>
            <person name="Bigey F."/>
            <person name="Devillers H."/>
            <person name="Neuveglise C."/>
            <person name="Dequin S."/>
        </authorList>
    </citation>
    <scope>NUCLEOTIDE SEQUENCE [LARGE SCALE GENOMIC DNA]</scope>
    <source>
        <strain evidence="3">CLIB 213 / ATCC 58445 / CBS 680 / CCRC 21525 / NBRC 1098 / NCYC 1416 / NRRL Y-2227</strain>
    </source>
</reference>
<feature type="compositionally biased region" description="Polar residues" evidence="1">
    <location>
        <begin position="30"/>
        <end position="40"/>
    </location>
</feature>
<dbReference type="Proteomes" id="UP000019375">
    <property type="component" value="Unassembled WGS sequence"/>
</dbReference>
<feature type="region of interest" description="Disordered" evidence="1">
    <location>
        <begin position="1"/>
        <end position="43"/>
    </location>
</feature>
<evidence type="ECO:0000313" key="2">
    <source>
        <dbReference type="EMBL" id="CDF90774.1"/>
    </source>
</evidence>
<dbReference type="Pfam" id="PF10434">
    <property type="entry name" value="MAM1"/>
    <property type="match status" value="1"/>
</dbReference>
<evidence type="ECO:0000313" key="3">
    <source>
        <dbReference type="Proteomes" id="UP000019375"/>
    </source>
</evidence>
<evidence type="ECO:0000256" key="1">
    <source>
        <dbReference type="SAM" id="MobiDB-lite"/>
    </source>
</evidence>
<protein>
    <submittedName>
        <fullName evidence="2">ZYBA0S08-02696g1_1</fullName>
    </submittedName>
</protein>
<gene>
    <name evidence="2" type="ORF">BN860_02696g</name>
</gene>